<feature type="transmembrane region" description="Helical" evidence="1">
    <location>
        <begin position="139"/>
        <end position="162"/>
    </location>
</feature>
<evidence type="ECO:0000256" key="1">
    <source>
        <dbReference type="SAM" id="Phobius"/>
    </source>
</evidence>
<feature type="transmembrane region" description="Helical" evidence="1">
    <location>
        <begin position="77"/>
        <end position="101"/>
    </location>
</feature>
<organism evidence="2 3">
    <name type="scientific">Angiostrongylus cantonensis</name>
    <name type="common">Rat lungworm</name>
    <dbReference type="NCBI Taxonomy" id="6313"/>
    <lineage>
        <taxon>Eukaryota</taxon>
        <taxon>Metazoa</taxon>
        <taxon>Ecdysozoa</taxon>
        <taxon>Nematoda</taxon>
        <taxon>Chromadorea</taxon>
        <taxon>Rhabditida</taxon>
        <taxon>Rhabditina</taxon>
        <taxon>Rhabditomorpha</taxon>
        <taxon>Strongyloidea</taxon>
        <taxon>Metastrongylidae</taxon>
        <taxon>Angiostrongylus</taxon>
    </lineage>
</organism>
<dbReference type="AlphaFoldDB" id="A0A0K0DM95"/>
<dbReference type="Pfam" id="PF10320">
    <property type="entry name" value="7TM_GPCR_Srsx"/>
    <property type="match status" value="1"/>
</dbReference>
<dbReference type="Proteomes" id="UP000035642">
    <property type="component" value="Unassembled WGS sequence"/>
</dbReference>
<sequence>MHISSVHNGRVSFSSCRLLALGAVRRCTVITVVFSDTSYQPRVSLINHENSNSNFRRFQNPSRFHALTRSRCFHHTFIYLFAMMGQSAMFFMLILDLLFAVTIPHRMFTNLHYVFYMCLPPLLFAFVTLIFLLPRKIAFISYAVNGTNIATLVLLLLVFAAVRKS</sequence>
<reference evidence="3" key="2">
    <citation type="submission" date="2017-02" db="UniProtKB">
        <authorList>
            <consortium name="WormBaseParasite"/>
        </authorList>
    </citation>
    <scope>IDENTIFICATION</scope>
</reference>
<keyword evidence="1" id="KW-1133">Transmembrane helix</keyword>
<dbReference type="InterPro" id="IPR019424">
    <property type="entry name" value="7TM_GPCR_Srsx"/>
</dbReference>
<keyword evidence="2" id="KW-1185">Reference proteome</keyword>
<name>A0A0K0DM95_ANGCA</name>
<keyword evidence="1" id="KW-0472">Membrane</keyword>
<evidence type="ECO:0000313" key="3">
    <source>
        <dbReference type="WBParaSite" id="ACAC_0001279201-mRNA-1"/>
    </source>
</evidence>
<reference evidence="2" key="1">
    <citation type="submission" date="2012-09" db="EMBL/GenBank/DDBJ databases">
        <authorList>
            <person name="Martin A.A."/>
        </authorList>
    </citation>
    <scope>NUCLEOTIDE SEQUENCE</scope>
</reference>
<keyword evidence="1" id="KW-0812">Transmembrane</keyword>
<accession>A0A0K0DM95</accession>
<protein>
    <submittedName>
        <fullName evidence="3">Aa_trans domain-containing protein</fullName>
    </submittedName>
</protein>
<dbReference type="WBParaSite" id="ACAC_0001279201-mRNA-1">
    <property type="protein sequence ID" value="ACAC_0001279201-mRNA-1"/>
    <property type="gene ID" value="ACAC_0001279201"/>
</dbReference>
<evidence type="ECO:0000313" key="2">
    <source>
        <dbReference type="Proteomes" id="UP000035642"/>
    </source>
</evidence>
<proteinExistence type="predicted"/>
<feature type="transmembrane region" description="Helical" evidence="1">
    <location>
        <begin position="113"/>
        <end position="133"/>
    </location>
</feature>